<feature type="transmembrane region" description="Helical" evidence="1">
    <location>
        <begin position="582"/>
        <end position="603"/>
    </location>
</feature>
<gene>
    <name evidence="2" type="primary">GPI16</name>
    <name evidence="2" type="ORF">LPJ64_001064</name>
</gene>
<dbReference type="Proteomes" id="UP001145021">
    <property type="component" value="Unassembled WGS sequence"/>
</dbReference>
<dbReference type="EMBL" id="JANBOH010000025">
    <property type="protein sequence ID" value="KAJ1647606.1"/>
    <property type="molecule type" value="Genomic_DNA"/>
</dbReference>
<dbReference type="PANTHER" id="PTHR12959">
    <property type="entry name" value="GPI TRANSAMIDASE COMPONENT PIG-T-RELATED"/>
    <property type="match status" value="1"/>
</dbReference>
<name>A0A9W7XQF4_9FUNG</name>
<organism evidence="2 3">
    <name type="scientific">Coemansia asiatica</name>
    <dbReference type="NCBI Taxonomy" id="1052880"/>
    <lineage>
        <taxon>Eukaryota</taxon>
        <taxon>Fungi</taxon>
        <taxon>Fungi incertae sedis</taxon>
        <taxon>Zoopagomycota</taxon>
        <taxon>Kickxellomycotina</taxon>
        <taxon>Kickxellomycetes</taxon>
        <taxon>Kickxellales</taxon>
        <taxon>Kickxellaceae</taxon>
        <taxon>Coemansia</taxon>
    </lineage>
</organism>
<evidence type="ECO:0000256" key="1">
    <source>
        <dbReference type="SAM" id="Phobius"/>
    </source>
</evidence>
<reference evidence="2" key="1">
    <citation type="submission" date="2022-07" db="EMBL/GenBank/DDBJ databases">
        <title>Phylogenomic reconstructions and comparative analyses of Kickxellomycotina fungi.</title>
        <authorList>
            <person name="Reynolds N.K."/>
            <person name="Stajich J.E."/>
            <person name="Barry K."/>
            <person name="Grigoriev I.V."/>
            <person name="Crous P."/>
            <person name="Smith M.E."/>
        </authorList>
    </citation>
    <scope>NUCLEOTIDE SEQUENCE</scope>
    <source>
        <strain evidence="2">NBRC 105413</strain>
    </source>
</reference>
<dbReference type="GO" id="GO:0042765">
    <property type="term" value="C:GPI-anchor transamidase complex"/>
    <property type="evidence" value="ECO:0007669"/>
    <property type="project" value="InterPro"/>
</dbReference>
<protein>
    <submittedName>
        <fullName evidence="2">Subunit of the glycosylphosphatidylinositol transamidase complex-like protein</fullName>
    </submittedName>
</protein>
<comment type="caution">
    <text evidence="2">The sequence shown here is derived from an EMBL/GenBank/DDBJ whole genome shotgun (WGS) entry which is preliminary data.</text>
</comment>
<evidence type="ECO:0000313" key="2">
    <source>
        <dbReference type="EMBL" id="KAJ1647606.1"/>
    </source>
</evidence>
<dbReference type="Pfam" id="PF04113">
    <property type="entry name" value="Gpi16"/>
    <property type="match status" value="2"/>
</dbReference>
<keyword evidence="3" id="KW-1185">Reference proteome</keyword>
<keyword evidence="1" id="KW-0812">Transmembrane</keyword>
<evidence type="ECO:0000313" key="3">
    <source>
        <dbReference type="Proteomes" id="UP001145021"/>
    </source>
</evidence>
<sequence length="626" mass="68657">MFLLQPLLLHMRLLPLPYVGLTSVVTAALLAASVSGMNSPTSAAVSGESFTEDLLLKPLADGKVLLHFEFAFQRRQSQSNNGTQHHYHLFPRQIGEIALRYDVDELHLSFTQGNWREAQWGYPPVNSQGVGAEMRAQIRGSEDHVAKRWTGLTNALSGVFCASLNFIDSTNTVVPRMMFAESQQPGRSGMLRQGYLPRENVCTENLTPWIKQLPCQSRSGIGALLNPHRLYNMHFHSMGMSLESVKLSDSNSNSNSNSGNPDARVLRYTQHLSVVLDPRSFGLEGSWSLSELMDTHIAQACPVADRSTVRVLVSPGSGLSVKPEASSKSVLADLDMHVFDMLKQKDKSGKSAADIELEFVEASKLGSAKGSVDPGRPVVAVHRYVTGHGGSSGGVEATITNRGDQPVDILYLDSLPWYLRVYSHTLTITSQKTVGDAKATSSSAASEVSENLTPSASLFTPAIDRGRPSTMELALTLPAHSRTTLWYSFDKGFLKYTEHPPDANRGFNIGPAIVSYAVVGTGDDAQTSRRNQPKPNQQQQPLACAIKESLHGEYAASSRCTARMYSELFLANMPTPDFSMPYNVITFTCTILALFFGRIFNLLTRDFAVLQPRERKDEGTKEILVE</sequence>
<accession>A0A9W7XQF4</accession>
<dbReference type="InterPro" id="IPR007245">
    <property type="entry name" value="PIG-T"/>
</dbReference>
<keyword evidence="1" id="KW-0472">Membrane</keyword>
<dbReference type="PANTHER" id="PTHR12959:SF11">
    <property type="entry name" value="GPI TRANSAMIDASE COMPONENT PIG-T"/>
    <property type="match status" value="1"/>
</dbReference>
<keyword evidence="1" id="KW-1133">Transmembrane helix</keyword>
<proteinExistence type="predicted"/>
<dbReference type="GO" id="GO:0016255">
    <property type="term" value="P:attachment of GPI anchor to protein"/>
    <property type="evidence" value="ECO:0007669"/>
    <property type="project" value="InterPro"/>
</dbReference>
<dbReference type="AlphaFoldDB" id="A0A9W7XQF4"/>